<dbReference type="EMBL" id="RQGD01000024">
    <property type="protein sequence ID" value="TGL59348.1"/>
    <property type="molecule type" value="Genomic_DNA"/>
</dbReference>
<protein>
    <submittedName>
        <fullName evidence="3">YdcF family protein</fullName>
    </submittedName>
</protein>
<sequence length="258" mass="29068">MDPIFFFFSKVLSIFIYPFSLFFLLGIYALLKVKDRRSKFIFSSLLLFLYFFSNAFIAAKLVASLEKNYPPIEIETLPEVDVVVVLGGMIHTLAIHPGRPELTDASDRLVDAVRIYKAKKAKKILFTGGSGSLFAGEIREADLAEKIILGLGVPKSDLLLERESRNTRDNAVASANIIKTNHLSKMILVTSAFHMKRAEALFQKEGLDFINFPTDYKTPSFTNPALELWIPSPSYLEITSLAIKEWVGIFAYRIKGYL</sequence>
<dbReference type="CDD" id="cd06259">
    <property type="entry name" value="YdcF-like"/>
    <property type="match status" value="1"/>
</dbReference>
<dbReference type="OrthoDB" id="9782395at2"/>
<dbReference type="Pfam" id="PF02698">
    <property type="entry name" value="DUF218"/>
    <property type="match status" value="1"/>
</dbReference>
<dbReference type="Gene3D" id="3.40.50.620">
    <property type="entry name" value="HUPs"/>
    <property type="match status" value="1"/>
</dbReference>
<reference evidence="3" key="1">
    <citation type="journal article" date="2019" name="PLoS Negl. Trop. Dis.">
        <title>Revisiting the worldwide diversity of Leptospira species in the environment.</title>
        <authorList>
            <person name="Vincent A.T."/>
            <person name="Schiettekatte O."/>
            <person name="Bourhy P."/>
            <person name="Veyrier F.J."/>
            <person name="Picardeau M."/>
        </authorList>
    </citation>
    <scope>NUCLEOTIDE SEQUENCE [LARGE SCALE GENOMIC DNA]</scope>
    <source>
        <strain evidence="3">201702476</strain>
    </source>
</reference>
<evidence type="ECO:0000256" key="1">
    <source>
        <dbReference type="SAM" id="Phobius"/>
    </source>
</evidence>
<keyword evidence="1" id="KW-0472">Membrane</keyword>
<dbReference type="InterPro" id="IPR014729">
    <property type="entry name" value="Rossmann-like_a/b/a_fold"/>
</dbReference>
<proteinExistence type="predicted"/>
<dbReference type="GO" id="GO:0005886">
    <property type="term" value="C:plasma membrane"/>
    <property type="evidence" value="ECO:0007669"/>
    <property type="project" value="TreeGrafter"/>
</dbReference>
<evidence type="ECO:0000313" key="4">
    <source>
        <dbReference type="Proteomes" id="UP000297693"/>
    </source>
</evidence>
<dbReference type="InterPro" id="IPR051599">
    <property type="entry name" value="Cell_Envelope_Assoc"/>
</dbReference>
<keyword evidence="4" id="KW-1185">Reference proteome</keyword>
<dbReference type="RefSeq" id="WP_135623537.1">
    <property type="nucleotide sequence ID" value="NZ_RQGD01000024.1"/>
</dbReference>
<evidence type="ECO:0000259" key="2">
    <source>
        <dbReference type="Pfam" id="PF02698"/>
    </source>
</evidence>
<dbReference type="GO" id="GO:0000270">
    <property type="term" value="P:peptidoglycan metabolic process"/>
    <property type="evidence" value="ECO:0007669"/>
    <property type="project" value="TreeGrafter"/>
</dbReference>
<dbReference type="Proteomes" id="UP000297693">
    <property type="component" value="Unassembled WGS sequence"/>
</dbReference>
<dbReference type="AlphaFoldDB" id="A0A4R9K4U6"/>
<keyword evidence="1" id="KW-0812">Transmembrane</keyword>
<accession>A0A4R9K4U6</accession>
<dbReference type="PANTHER" id="PTHR30336:SF4">
    <property type="entry name" value="ENVELOPE BIOGENESIS FACTOR ELYC"/>
    <property type="match status" value="1"/>
</dbReference>
<feature type="transmembrane region" description="Helical" evidence="1">
    <location>
        <begin position="12"/>
        <end position="31"/>
    </location>
</feature>
<gene>
    <name evidence="3" type="ORF">EHQ58_08870</name>
</gene>
<dbReference type="PANTHER" id="PTHR30336">
    <property type="entry name" value="INNER MEMBRANE PROTEIN, PROBABLE PERMEASE"/>
    <property type="match status" value="1"/>
</dbReference>
<dbReference type="InterPro" id="IPR003848">
    <property type="entry name" value="DUF218"/>
</dbReference>
<feature type="transmembrane region" description="Helical" evidence="1">
    <location>
        <begin position="40"/>
        <end position="63"/>
    </location>
</feature>
<organism evidence="3 4">
    <name type="scientific">Leptospira ognonensis</name>
    <dbReference type="NCBI Taxonomy" id="2484945"/>
    <lineage>
        <taxon>Bacteria</taxon>
        <taxon>Pseudomonadati</taxon>
        <taxon>Spirochaetota</taxon>
        <taxon>Spirochaetia</taxon>
        <taxon>Leptospirales</taxon>
        <taxon>Leptospiraceae</taxon>
        <taxon>Leptospira</taxon>
    </lineage>
</organism>
<comment type="caution">
    <text evidence="3">The sequence shown here is derived from an EMBL/GenBank/DDBJ whole genome shotgun (WGS) entry which is preliminary data.</text>
</comment>
<dbReference type="GO" id="GO:0043164">
    <property type="term" value="P:Gram-negative-bacterium-type cell wall biogenesis"/>
    <property type="evidence" value="ECO:0007669"/>
    <property type="project" value="TreeGrafter"/>
</dbReference>
<name>A0A4R9K4U6_9LEPT</name>
<keyword evidence="1" id="KW-1133">Transmembrane helix</keyword>
<feature type="domain" description="DUF218" evidence="2">
    <location>
        <begin position="81"/>
        <end position="248"/>
    </location>
</feature>
<evidence type="ECO:0000313" key="3">
    <source>
        <dbReference type="EMBL" id="TGL59348.1"/>
    </source>
</evidence>